<evidence type="ECO:0000313" key="2">
    <source>
        <dbReference type="Proteomes" id="UP000777440"/>
    </source>
</evidence>
<comment type="caution">
    <text evidence="1">The sequence shown here is derived from an EMBL/GenBank/DDBJ whole genome shotgun (WGS) entry which is preliminary data.</text>
</comment>
<dbReference type="NCBIfam" id="NF005679">
    <property type="entry name" value="PRK07475.1"/>
    <property type="match status" value="1"/>
</dbReference>
<gene>
    <name evidence="1" type="ORF">JNB61_19170</name>
</gene>
<sequence>MSIPQIASTTAPTPRVFRARTGQVAYGYQVGMLCAQWNIPFVPGDLNNASTFDYPIRYVEVAGVSGAAVLRGDGAQFTSLMVEAARRLEAEGVQAITGNCGFMAVYQDDVAAAVNIPVLLSSLVQIPMLSTVIGPNRKLGVMAANSAAITPEILAAAGVTDMDRLAVQGLQGYPHFNDVILQESGTLDLDRMSDEVVSAALQLQKDEPSLGAILLECSDLPPYAEAVHRATSLPVFEWASFIDYVHRAIAPRTFTGPF</sequence>
<dbReference type="Gene3D" id="3.40.50.1860">
    <property type="match status" value="2"/>
</dbReference>
<dbReference type="Proteomes" id="UP000777440">
    <property type="component" value="Unassembled WGS sequence"/>
</dbReference>
<evidence type="ECO:0000313" key="1">
    <source>
        <dbReference type="EMBL" id="MBW9111893.1"/>
    </source>
</evidence>
<dbReference type="InterPro" id="IPR001920">
    <property type="entry name" value="Asp/Glu_race"/>
</dbReference>
<protein>
    <submittedName>
        <fullName evidence="1">Aspartate/glutamate racemase family protein</fullName>
    </submittedName>
</protein>
<reference evidence="1 2" key="1">
    <citation type="journal article" date="2021" name="MBio">
        <title>Poor Competitiveness of Bradyrhizobium in Pigeon Pea Root Colonization in Indian Soils.</title>
        <authorList>
            <person name="Chalasani D."/>
            <person name="Basu A."/>
            <person name="Pullabhotla S.V.S.R.N."/>
            <person name="Jorrin B."/>
            <person name="Neal A.L."/>
            <person name="Poole P.S."/>
            <person name="Podile A.R."/>
            <person name="Tkacz A."/>
        </authorList>
    </citation>
    <scope>NUCLEOTIDE SEQUENCE [LARGE SCALE GENOMIC DNA]</scope>
    <source>
        <strain evidence="1 2">HU12</strain>
    </source>
</reference>
<proteinExistence type="predicted"/>
<accession>A0ABS7I2W1</accession>
<name>A0ABS7I2W1_9MICO</name>
<keyword evidence="2" id="KW-1185">Reference proteome</keyword>
<dbReference type="EMBL" id="JAEUAX010000019">
    <property type="protein sequence ID" value="MBW9111893.1"/>
    <property type="molecule type" value="Genomic_DNA"/>
</dbReference>
<dbReference type="RefSeq" id="WP_220292540.1">
    <property type="nucleotide sequence ID" value="NZ_JAEUAX010000019.1"/>
</dbReference>
<organism evidence="1 2">
    <name type="scientific">Microbacterium ureisolvens</name>
    <dbReference type="NCBI Taxonomy" id="2781186"/>
    <lineage>
        <taxon>Bacteria</taxon>
        <taxon>Bacillati</taxon>
        <taxon>Actinomycetota</taxon>
        <taxon>Actinomycetes</taxon>
        <taxon>Micrococcales</taxon>
        <taxon>Microbacteriaceae</taxon>
        <taxon>Microbacterium</taxon>
    </lineage>
</organism>